<reference evidence="2 3" key="1">
    <citation type="submission" date="2020-08" db="EMBL/GenBank/DDBJ databases">
        <title>Genomic Encyclopedia of Type Strains, Phase IV (KMG-IV): sequencing the most valuable type-strain genomes for metagenomic binning, comparative biology and taxonomic classification.</title>
        <authorList>
            <person name="Goeker M."/>
        </authorList>
    </citation>
    <scope>NUCLEOTIDE SEQUENCE [LARGE SCALE GENOMIC DNA]</scope>
    <source>
        <strain evidence="2 3">DSM 23958</strain>
    </source>
</reference>
<evidence type="ECO:0000259" key="1">
    <source>
        <dbReference type="Pfam" id="PF02698"/>
    </source>
</evidence>
<sequence>MRNLILLLILPPAGPLLLIPLAAAWRRARLALMWISAAAVWILSSEAFTAPLTRAWSRSAPASVTLTQAQAWSGQPDAVVLVLGGGLRVGAGPEGNYAPKLETLERLQRGVWWARRLQLPLAFTGGRSPAAAPDQPSEAAAVRQHLAEHGDTTLAWAEEQSINTRENARLSAPLLAQAGVRKVILVTHEQHMKRSLRNFRQASPAIEFLPAPLTQAPQPGWNAQDFMPSFQGIRQGRYLVYEWLAYGMGH</sequence>
<organism evidence="2 3">
    <name type="scientific">Inhella inkyongensis</name>
    <dbReference type="NCBI Taxonomy" id="392593"/>
    <lineage>
        <taxon>Bacteria</taxon>
        <taxon>Pseudomonadati</taxon>
        <taxon>Pseudomonadota</taxon>
        <taxon>Betaproteobacteria</taxon>
        <taxon>Burkholderiales</taxon>
        <taxon>Sphaerotilaceae</taxon>
        <taxon>Inhella</taxon>
    </lineage>
</organism>
<dbReference type="GO" id="GO:0005886">
    <property type="term" value="C:plasma membrane"/>
    <property type="evidence" value="ECO:0007669"/>
    <property type="project" value="TreeGrafter"/>
</dbReference>
<dbReference type="AlphaFoldDB" id="A0A840S6W0"/>
<protein>
    <submittedName>
        <fullName evidence="2">Uncharacterized SAM-binding protein YcdF (DUF218 family)</fullName>
    </submittedName>
</protein>
<dbReference type="InterPro" id="IPR051599">
    <property type="entry name" value="Cell_Envelope_Assoc"/>
</dbReference>
<dbReference type="EMBL" id="JACHHO010000001">
    <property type="protein sequence ID" value="MBB5204199.1"/>
    <property type="molecule type" value="Genomic_DNA"/>
</dbReference>
<gene>
    <name evidence="2" type="ORF">HNQ51_001492</name>
</gene>
<feature type="domain" description="DUF218" evidence="1">
    <location>
        <begin position="79"/>
        <end position="245"/>
    </location>
</feature>
<dbReference type="InterPro" id="IPR003848">
    <property type="entry name" value="DUF218"/>
</dbReference>
<comment type="caution">
    <text evidence="2">The sequence shown here is derived from an EMBL/GenBank/DDBJ whole genome shotgun (WGS) entry which is preliminary data.</text>
</comment>
<dbReference type="Gene3D" id="3.40.50.620">
    <property type="entry name" value="HUPs"/>
    <property type="match status" value="1"/>
</dbReference>
<name>A0A840S6W0_9BURK</name>
<proteinExistence type="predicted"/>
<dbReference type="InterPro" id="IPR014729">
    <property type="entry name" value="Rossmann-like_a/b/a_fold"/>
</dbReference>
<dbReference type="Pfam" id="PF02698">
    <property type="entry name" value="DUF218"/>
    <property type="match status" value="1"/>
</dbReference>
<dbReference type="PANTHER" id="PTHR30336:SF20">
    <property type="entry name" value="DUF218 DOMAIN-CONTAINING PROTEIN"/>
    <property type="match status" value="1"/>
</dbReference>
<dbReference type="CDD" id="cd06259">
    <property type="entry name" value="YdcF-like"/>
    <property type="match status" value="1"/>
</dbReference>
<keyword evidence="3" id="KW-1185">Reference proteome</keyword>
<evidence type="ECO:0000313" key="3">
    <source>
        <dbReference type="Proteomes" id="UP000554837"/>
    </source>
</evidence>
<accession>A0A840S6W0</accession>
<dbReference type="PANTHER" id="PTHR30336">
    <property type="entry name" value="INNER MEMBRANE PROTEIN, PROBABLE PERMEASE"/>
    <property type="match status" value="1"/>
</dbReference>
<evidence type="ECO:0000313" key="2">
    <source>
        <dbReference type="EMBL" id="MBB5204199.1"/>
    </source>
</evidence>
<dbReference type="RefSeq" id="WP_175423619.1">
    <property type="nucleotide sequence ID" value="NZ_CP040709.1"/>
</dbReference>
<dbReference type="Proteomes" id="UP000554837">
    <property type="component" value="Unassembled WGS sequence"/>
</dbReference>